<dbReference type="EMBL" id="JAGSGD010000001">
    <property type="protein sequence ID" value="MBR7620665.1"/>
    <property type="molecule type" value="Genomic_DNA"/>
</dbReference>
<protein>
    <submittedName>
        <fullName evidence="2">RMD1 family protein</fullName>
    </submittedName>
</protein>
<evidence type="ECO:0000259" key="1">
    <source>
        <dbReference type="Pfam" id="PF02582"/>
    </source>
</evidence>
<proteinExistence type="predicted"/>
<feature type="domain" description="DUF155" evidence="1">
    <location>
        <begin position="51"/>
        <end position="220"/>
    </location>
</feature>
<dbReference type="Proteomes" id="UP000622580">
    <property type="component" value="Unassembled WGS sequence"/>
</dbReference>
<name>A0A941D1Q2_9CAUL</name>
<dbReference type="InterPro" id="IPR051624">
    <property type="entry name" value="RMD1/Sad1-interacting"/>
</dbReference>
<reference evidence="2" key="1">
    <citation type="submission" date="2021-04" db="EMBL/GenBank/DDBJ databases">
        <title>Draft genome assembly of strain Phenylobacterium sp. 20VBR1 using MiniION and Illumina platforms.</title>
        <authorList>
            <person name="Thomas F.A."/>
            <person name="Krishnan K.P."/>
            <person name="Sinha R.K."/>
        </authorList>
    </citation>
    <scope>NUCLEOTIDE SEQUENCE</scope>
    <source>
        <strain evidence="2">20VBR1</strain>
    </source>
</reference>
<comment type="caution">
    <text evidence="2">The sequence shown here is derived from an EMBL/GenBank/DDBJ whole genome shotgun (WGS) entry which is preliminary data.</text>
</comment>
<organism evidence="2 3">
    <name type="scientific">Phenylobacterium glaciei</name>
    <dbReference type="NCBI Taxonomy" id="2803784"/>
    <lineage>
        <taxon>Bacteria</taxon>
        <taxon>Pseudomonadati</taxon>
        <taxon>Pseudomonadota</taxon>
        <taxon>Alphaproteobacteria</taxon>
        <taxon>Caulobacterales</taxon>
        <taxon>Caulobacteraceae</taxon>
        <taxon>Phenylobacterium</taxon>
    </lineage>
</organism>
<dbReference type="InterPro" id="IPR003734">
    <property type="entry name" value="DUF155"/>
</dbReference>
<keyword evidence="3" id="KW-1185">Reference proteome</keyword>
<dbReference type="AlphaFoldDB" id="A0A941D1Q2"/>
<dbReference type="RefSeq" id="WP_215341394.1">
    <property type="nucleotide sequence ID" value="NZ_JAGSGD010000001.1"/>
</dbReference>
<dbReference type="PANTHER" id="PTHR16255:SF1">
    <property type="entry name" value="REQUIRED FOR MEIOTIC NUCLEAR DIVISION PROTEIN 1 HOMOLOG"/>
    <property type="match status" value="1"/>
</dbReference>
<evidence type="ECO:0000313" key="3">
    <source>
        <dbReference type="Proteomes" id="UP000622580"/>
    </source>
</evidence>
<sequence>MDTTPLPVPQGSDLLIARAVVLGERIDTAGLERRDVLSTAPLSFRVGQGLVVVFRYGVTVLIGLDPIAEDEVLRGINPRVQGKLAAHEEETIRLAARDDQDEGVQPDGVVRIGTLSPDKLLVVADAVAKSAALAHDERQVAQVFDTIEPWARFLAERGRSPSGRRAMVRLIGSALLVQHRVAERVAVREKPDILWDRPDLERLYARLEDEYELVERAETLGRKLDLIGDTVTVVTDLIDTQRSLRLEAIVVGLILLEVALTLFQMVTGGVH</sequence>
<accession>A0A941D1Q2</accession>
<dbReference type="PANTHER" id="PTHR16255">
    <property type="entry name" value="REQUIRED FOR MEIOTIC NUCLEAR DIVISION PROTEIN 1 HOMOLOG"/>
    <property type="match status" value="1"/>
</dbReference>
<dbReference type="Pfam" id="PF02582">
    <property type="entry name" value="DUF155"/>
    <property type="match status" value="1"/>
</dbReference>
<evidence type="ECO:0000313" key="2">
    <source>
        <dbReference type="EMBL" id="MBR7620665.1"/>
    </source>
</evidence>
<gene>
    <name evidence="2" type="ORF">JKL49_14830</name>
</gene>